<keyword evidence="2" id="KW-1185">Reference proteome</keyword>
<protein>
    <submittedName>
        <fullName evidence="1">Uncharacterized protein</fullName>
    </submittedName>
</protein>
<dbReference type="RefSeq" id="WP_345686072.1">
    <property type="nucleotide sequence ID" value="NZ_BAABRO010000012.1"/>
</dbReference>
<accession>A0ABP9VVP8</accession>
<evidence type="ECO:0000313" key="1">
    <source>
        <dbReference type="EMBL" id="GAA5509209.1"/>
    </source>
</evidence>
<comment type="caution">
    <text evidence="1">The sequence shown here is derived from an EMBL/GenBank/DDBJ whole genome shotgun (WGS) entry which is preliminary data.</text>
</comment>
<organism evidence="1 2">
    <name type="scientific">Novipirellula caenicola</name>
    <dbReference type="NCBI Taxonomy" id="1536901"/>
    <lineage>
        <taxon>Bacteria</taxon>
        <taxon>Pseudomonadati</taxon>
        <taxon>Planctomycetota</taxon>
        <taxon>Planctomycetia</taxon>
        <taxon>Pirellulales</taxon>
        <taxon>Pirellulaceae</taxon>
        <taxon>Novipirellula</taxon>
    </lineage>
</organism>
<gene>
    <name evidence="1" type="ORF">Rcae01_04708</name>
</gene>
<proteinExistence type="predicted"/>
<sequence>MPQQVSTSTMFRVVPNSLLQQWFIHHVPGQFDVPWEKLAEREVDPMLDYINELLPSDRNAVEVDLQNVRSFANEAGMTAIDDTAKLHGVPDLMSRIPTDLDLHGRAMWVRLNEPEIFAASSTFLDLETCSFWRRRNDVPADVEFAPNVKERLAEGISNLLREEGRGQYVTVETITRNEMEYFIAHPDDFIRCENTHDDTGRLKTIAIRPTVQVIFAYDRVAGSLELSTELRQPRKERLEQIFADRVLGWRLGPYEPDQAYALDHLKNPTFHLATDPVDNIRARIETISMLNRNSNRPLSTGVNKKNAEDTIHQAIAEELSSSDELLWQFRVNAVEIRIDFPATRFARAGHRKIRISPRTCNLRSLTPDRAEIVQKHLKMWEIDCATNDAPSLVAVGA</sequence>
<evidence type="ECO:0000313" key="2">
    <source>
        <dbReference type="Proteomes" id="UP001416858"/>
    </source>
</evidence>
<name>A0ABP9VVP8_9BACT</name>
<dbReference type="EMBL" id="BAABRO010000012">
    <property type="protein sequence ID" value="GAA5509209.1"/>
    <property type="molecule type" value="Genomic_DNA"/>
</dbReference>
<dbReference type="Proteomes" id="UP001416858">
    <property type="component" value="Unassembled WGS sequence"/>
</dbReference>
<reference evidence="1 2" key="1">
    <citation type="submission" date="2024-02" db="EMBL/GenBank/DDBJ databases">
        <title>Rhodopirellula caenicola NBRC 110016.</title>
        <authorList>
            <person name="Ichikawa N."/>
            <person name="Katano-Makiyama Y."/>
            <person name="Hidaka K."/>
        </authorList>
    </citation>
    <scope>NUCLEOTIDE SEQUENCE [LARGE SCALE GENOMIC DNA]</scope>
    <source>
        <strain evidence="1 2">NBRC 110016</strain>
    </source>
</reference>